<proteinExistence type="predicted"/>
<feature type="region of interest" description="Disordered" evidence="1">
    <location>
        <begin position="403"/>
        <end position="428"/>
    </location>
</feature>
<accession>A0A7E4W6A8</accession>
<evidence type="ECO:0000256" key="1">
    <source>
        <dbReference type="SAM" id="MobiDB-lite"/>
    </source>
</evidence>
<organism evidence="3 4">
    <name type="scientific">Panagrellus redivivus</name>
    <name type="common">Microworm</name>
    <dbReference type="NCBI Taxonomy" id="6233"/>
    <lineage>
        <taxon>Eukaryota</taxon>
        <taxon>Metazoa</taxon>
        <taxon>Ecdysozoa</taxon>
        <taxon>Nematoda</taxon>
        <taxon>Chromadorea</taxon>
        <taxon>Rhabditida</taxon>
        <taxon>Tylenchina</taxon>
        <taxon>Panagrolaimomorpha</taxon>
        <taxon>Panagrolaimoidea</taxon>
        <taxon>Panagrolaimidae</taxon>
        <taxon>Panagrellus</taxon>
    </lineage>
</organism>
<feature type="region of interest" description="Disordered" evidence="1">
    <location>
        <begin position="56"/>
        <end position="199"/>
    </location>
</feature>
<evidence type="ECO:0000313" key="4">
    <source>
        <dbReference type="WBParaSite" id="Pan_g8101.t1"/>
    </source>
</evidence>
<feature type="chain" id="PRO_5028979553" evidence="2">
    <location>
        <begin position="23"/>
        <end position="674"/>
    </location>
</feature>
<evidence type="ECO:0000256" key="2">
    <source>
        <dbReference type="SAM" id="SignalP"/>
    </source>
</evidence>
<keyword evidence="2" id="KW-0732">Signal</keyword>
<feature type="signal peptide" evidence="2">
    <location>
        <begin position="1"/>
        <end position="22"/>
    </location>
</feature>
<feature type="compositionally biased region" description="Low complexity" evidence="1">
    <location>
        <begin position="403"/>
        <end position="412"/>
    </location>
</feature>
<dbReference type="AlphaFoldDB" id="A0A7E4W6A8"/>
<feature type="compositionally biased region" description="Low complexity" evidence="1">
    <location>
        <begin position="56"/>
        <end position="139"/>
    </location>
</feature>
<dbReference type="WBParaSite" id="Pan_g8101.t1">
    <property type="protein sequence ID" value="Pan_g8101.t1"/>
    <property type="gene ID" value="Pan_g8101"/>
</dbReference>
<reference evidence="4" key="2">
    <citation type="submission" date="2020-10" db="UniProtKB">
        <authorList>
            <consortium name="WormBaseParasite"/>
        </authorList>
    </citation>
    <scope>IDENTIFICATION</scope>
</reference>
<feature type="compositionally biased region" description="Low complexity" evidence="1">
    <location>
        <begin position="146"/>
        <end position="177"/>
    </location>
</feature>
<name>A0A7E4W6A8_PANRE</name>
<dbReference type="Proteomes" id="UP000492821">
    <property type="component" value="Unassembled WGS sequence"/>
</dbReference>
<feature type="compositionally biased region" description="Basic and acidic residues" evidence="1">
    <location>
        <begin position="185"/>
        <end position="199"/>
    </location>
</feature>
<reference evidence="3" key="1">
    <citation type="journal article" date="2013" name="Genetics">
        <title>The draft genome and transcriptome of Panagrellus redivivus are shaped by the harsh demands of a free-living lifestyle.</title>
        <authorList>
            <person name="Srinivasan J."/>
            <person name="Dillman A.R."/>
            <person name="Macchietto M.G."/>
            <person name="Heikkinen L."/>
            <person name="Lakso M."/>
            <person name="Fracchia K.M."/>
            <person name="Antoshechkin I."/>
            <person name="Mortazavi A."/>
            <person name="Wong G."/>
            <person name="Sternberg P.W."/>
        </authorList>
    </citation>
    <scope>NUCLEOTIDE SEQUENCE [LARGE SCALE GENOMIC DNA]</scope>
    <source>
        <strain evidence="3">MT8872</strain>
    </source>
</reference>
<sequence length="674" mass="73705">MRLPIFVVLLVWTVATLNIVNANEKVLFFAITQAIEKIIEQMDELLYCNEAPTTTTEAQTTVTTTTDSSTTTPTSTTDSSTTPTSTTDPSTTPKTTTETTTEPTTTRTTPTTTEAQTTEPTTEATTQQTTEKTSRATTETTEKTTRTSTTQKTSTTERTSTTSKTTTTQKTTTTKRPTTPKKKDKKDEEEKGDDDGLKEAGKKAAEKLEELGIEAGVSGVSTGAAAAASEFFSMLLAGLPILLTPLQVIAQAKTYGALIEERENSTVVTTSKGTVVLPPVYRGPKTTKRPVEVTSKVTQLPTVATRLTAADFITLLTTVSPVTTTESSTEHSDATKPTTVDATTQVTTLSPIATTELSTEHSDGTILTTVDFTTVSPIVSTRLSTEHPSSGTTLTTLLSSVGTTSYNSTTSDSTKESEEATSTENASVVTTGSTIQYSEAITGTTLPSVNTTTNFSITDQIHFTGQTGEESLKKILKFIHAFLLQSHPDIKDSSLVSINKINFNFDTNDPEDVRDARRFQMFSDALEENMIMIQKRSDKVVLVDEHFEEITPEMVPYKRLIEALTDQLHFKGLNGKQVLDRILKYVYSFVLEKHPDIEDKALVSLKSIQFQFDEADQEDAEDSRRFSRFANVLNNAGKFQVLKQENRVILVDNNVKRINLDGRLGKRLIKALEM</sequence>
<protein>
    <submittedName>
        <fullName evidence="4">Flocculation protein FLO11</fullName>
    </submittedName>
</protein>
<keyword evidence="3" id="KW-1185">Reference proteome</keyword>
<evidence type="ECO:0000313" key="3">
    <source>
        <dbReference type="Proteomes" id="UP000492821"/>
    </source>
</evidence>